<dbReference type="EMBL" id="MJFZ01000646">
    <property type="protein sequence ID" value="RAW26475.1"/>
    <property type="molecule type" value="Genomic_DNA"/>
</dbReference>
<reference evidence="7 8" key="1">
    <citation type="submission" date="2018-01" db="EMBL/GenBank/DDBJ databases">
        <title>Draft genome of the strawberry crown rot pathogen Phytophthora cactorum.</title>
        <authorList>
            <person name="Armitage A.D."/>
            <person name="Lysoe E."/>
            <person name="Nellist C.F."/>
            <person name="Harrison R.J."/>
            <person name="Brurberg M.B."/>
        </authorList>
    </citation>
    <scope>NUCLEOTIDE SEQUENCE [LARGE SCALE GENOMIC DNA]</scope>
    <source>
        <strain evidence="7 8">10300</strain>
    </source>
</reference>
<organism evidence="7 8">
    <name type="scientific">Phytophthora cactorum</name>
    <dbReference type="NCBI Taxonomy" id="29920"/>
    <lineage>
        <taxon>Eukaryota</taxon>
        <taxon>Sar</taxon>
        <taxon>Stramenopiles</taxon>
        <taxon>Oomycota</taxon>
        <taxon>Peronosporomycetes</taxon>
        <taxon>Peronosporales</taxon>
        <taxon>Peronosporaceae</taxon>
        <taxon>Phytophthora</taxon>
    </lineage>
</organism>
<sequence length="62" mass="7128">MLNFCILQDSGALDALNVIVIVHEELNSLEDEMVQHADDTDEVDVRYQSNETNSQTRKRNYS</sequence>
<protein>
    <submittedName>
        <fullName evidence="7">Uncharacterized protein</fullName>
    </submittedName>
</protein>
<evidence type="ECO:0000313" key="8">
    <source>
        <dbReference type="Proteomes" id="UP000251314"/>
    </source>
</evidence>
<dbReference type="Proteomes" id="UP000736787">
    <property type="component" value="Unassembled WGS sequence"/>
</dbReference>
<dbReference type="Proteomes" id="UP000735874">
    <property type="component" value="Unassembled WGS sequence"/>
</dbReference>
<dbReference type="EMBL" id="RCMV01001590">
    <property type="protein sequence ID" value="KAG3207955.1"/>
    <property type="molecule type" value="Genomic_DNA"/>
</dbReference>
<name>A0A329RP99_9STRA</name>
<dbReference type="Proteomes" id="UP000760860">
    <property type="component" value="Unassembled WGS sequence"/>
</dbReference>
<dbReference type="EMBL" id="RCML01000173">
    <property type="protein sequence ID" value="KAG2987358.1"/>
    <property type="molecule type" value="Genomic_DNA"/>
</dbReference>
<keyword evidence="8" id="KW-1185">Reference proteome</keyword>
<evidence type="ECO:0000313" key="6">
    <source>
        <dbReference type="EMBL" id="KAG6941864.1"/>
    </source>
</evidence>
<feature type="region of interest" description="Disordered" evidence="1">
    <location>
        <begin position="33"/>
        <end position="62"/>
    </location>
</feature>
<comment type="caution">
    <text evidence="7">The sequence shown here is derived from an EMBL/GenBank/DDBJ whole genome shotgun (WGS) entry which is preliminary data.</text>
</comment>
<evidence type="ECO:0000313" key="7">
    <source>
        <dbReference type="EMBL" id="RAW26475.1"/>
    </source>
</evidence>
<dbReference type="EMBL" id="RCMG01001007">
    <property type="protein sequence ID" value="KAG2839242.1"/>
    <property type="molecule type" value="Genomic_DNA"/>
</dbReference>
<evidence type="ECO:0000313" key="2">
    <source>
        <dbReference type="EMBL" id="KAG2839242.1"/>
    </source>
</evidence>
<gene>
    <name evidence="6" type="ORF">JG687_00019401</name>
    <name evidence="7" type="ORF">PC110_g17113</name>
    <name evidence="2" type="ORF">PC113_g19508</name>
    <name evidence="3" type="ORF">PC117_g14760</name>
    <name evidence="4" type="ORF">PC118_g7331</name>
    <name evidence="5" type="ORF">PC129_g21012</name>
</gene>
<accession>A0A329RP99</accession>
<reference evidence="6" key="3">
    <citation type="submission" date="2021-01" db="EMBL/GenBank/DDBJ databases">
        <title>Phytophthora aleatoria, a newly-described species from Pinus radiata is distinct from Phytophthora cactorum isolates based on comparative genomics.</title>
        <authorList>
            <person name="Mcdougal R."/>
            <person name="Panda P."/>
            <person name="Williams N."/>
            <person name="Studholme D.J."/>
        </authorList>
    </citation>
    <scope>NUCLEOTIDE SEQUENCE</scope>
    <source>
        <strain evidence="6">NZFS 3830</strain>
    </source>
</reference>
<dbReference type="Proteomes" id="UP000251314">
    <property type="component" value="Unassembled WGS sequence"/>
</dbReference>
<dbReference type="Proteomes" id="UP000688947">
    <property type="component" value="Unassembled WGS sequence"/>
</dbReference>
<evidence type="ECO:0000256" key="1">
    <source>
        <dbReference type="SAM" id="MobiDB-lite"/>
    </source>
</evidence>
<dbReference type="EMBL" id="JAENGZ010003266">
    <property type="protein sequence ID" value="KAG6941864.1"/>
    <property type="molecule type" value="Genomic_DNA"/>
</dbReference>
<dbReference type="EMBL" id="RCMK01000472">
    <property type="protein sequence ID" value="KAG2926798.1"/>
    <property type="molecule type" value="Genomic_DNA"/>
</dbReference>
<evidence type="ECO:0000313" key="4">
    <source>
        <dbReference type="EMBL" id="KAG2987358.1"/>
    </source>
</evidence>
<evidence type="ECO:0000313" key="5">
    <source>
        <dbReference type="EMBL" id="KAG3207955.1"/>
    </source>
</evidence>
<proteinExistence type="predicted"/>
<dbReference type="AlphaFoldDB" id="A0A329RP99"/>
<reference evidence="2" key="2">
    <citation type="submission" date="2018-10" db="EMBL/GenBank/DDBJ databases">
        <title>Effector identification in a new, highly contiguous assembly of the strawberry crown rot pathogen Phytophthora cactorum.</title>
        <authorList>
            <person name="Armitage A.D."/>
            <person name="Nellist C.F."/>
            <person name="Bates H."/>
            <person name="Vickerstaff R.J."/>
            <person name="Harrison R.J."/>
        </authorList>
    </citation>
    <scope>NUCLEOTIDE SEQUENCE</scope>
    <source>
        <strain evidence="2">15-7</strain>
        <strain evidence="3">4040</strain>
        <strain evidence="4">P415</strain>
        <strain evidence="5">P421</strain>
    </source>
</reference>
<dbReference type="VEuPathDB" id="FungiDB:PC110_g17113"/>
<evidence type="ECO:0000313" key="3">
    <source>
        <dbReference type="EMBL" id="KAG2926798.1"/>
    </source>
</evidence>
<dbReference type="OrthoDB" id="10277576at2759"/>
<dbReference type="Proteomes" id="UP000697107">
    <property type="component" value="Unassembled WGS sequence"/>
</dbReference>